<evidence type="ECO:0000256" key="6">
    <source>
        <dbReference type="SAM" id="MobiDB-lite"/>
    </source>
</evidence>
<evidence type="ECO:0008006" key="10">
    <source>
        <dbReference type="Google" id="ProtNLM"/>
    </source>
</evidence>
<gene>
    <name evidence="8" type="ORF">KFE25_008983</name>
</gene>
<keyword evidence="9" id="KW-1185">Reference proteome</keyword>
<evidence type="ECO:0000313" key="9">
    <source>
        <dbReference type="Proteomes" id="UP000751190"/>
    </source>
</evidence>
<dbReference type="OrthoDB" id="413313at2759"/>
<feature type="transmembrane region" description="Helical" evidence="7">
    <location>
        <begin position="617"/>
        <end position="643"/>
    </location>
</feature>
<feature type="region of interest" description="Disordered" evidence="6">
    <location>
        <begin position="531"/>
        <end position="558"/>
    </location>
</feature>
<dbReference type="Pfam" id="PF08637">
    <property type="entry name" value="NCA2"/>
    <property type="match status" value="2"/>
</dbReference>
<evidence type="ECO:0000256" key="1">
    <source>
        <dbReference type="ARBA" id="ARBA00004225"/>
    </source>
</evidence>
<sequence length="785" mass="86029">MLERRRAAVRPSQPNPRTGLPSHLGPTLERIDRLLEPGTPPASPSYAEVSAIDADMHDARGHEEVLVLLERWRLVAEKAVRADERGASSPSSMPRRLIPSFSQSWPVLPTSTSFAPTLASPRSALKSQRSMFSPRGAARRLCAFDEAESGSPGAGAFDLSPTQTLELRALAKATAVLLDALLAMLLKLTERVIGARQWWTYYSVRPVQYVLWCGPRAWIGVHPLRCGERYFLRAAEPAERMRALSEVIALMASHIGRVHASLVEFLRCNDRVQLQDAVRAGAETLDGLLSPQLDGGECAPVGARALDGARSAPTEPSDGGGSRASLAEVREKITAAAHRWHVYERRLNLELRELDTPSHLSRNWMRYVGATALTLGIGTWLRQTGADELARLARGLADSLSQWWAEHLKQPLSYMYHEIVHRRYVVVSDPQQLDDARRSLEKMVASFFERHNLRIFPDETIAAVAQQQGAPKRDGGSASGASRALGTASGLLQESWQSVAGAGSTASGKGSGGVPADAAAAMLAQNVATGKGGSLRTTGGAAPRLQAHHSPSSAQPSVRVEQQLEAISRLFEKQAGSAVYNLVSGDLVEIMLIQMSLLKKEVFEMMAALDQLMRENYFTASMMAAVPGTLAVCTVLLLQYKVVKKVRARWSRKHSRRSVQKMMRQSLRDIERLLLRYHLPPPAATTVAPAGNGHVSPSEQLTLQDRGVLVLELHNVLECVSHHLHLFEHSDMQNFVEDLRDLECDSLSAAQKLHTVGRVYRTQPILGLSSSRLNWGPLSNGARRE</sequence>
<dbReference type="InterPro" id="IPR013946">
    <property type="entry name" value="NCA2-like"/>
</dbReference>
<dbReference type="PANTHER" id="PTHR28234">
    <property type="entry name" value="NUCLEAR CONTROL OF ATPASE PROTEIN 2"/>
    <property type="match status" value="1"/>
</dbReference>
<keyword evidence="4" id="KW-0496">Mitochondrion</keyword>
<proteinExistence type="predicted"/>
<dbReference type="Proteomes" id="UP000751190">
    <property type="component" value="Unassembled WGS sequence"/>
</dbReference>
<evidence type="ECO:0000256" key="3">
    <source>
        <dbReference type="ARBA" id="ARBA00022989"/>
    </source>
</evidence>
<keyword evidence="3 7" id="KW-1133">Transmembrane helix</keyword>
<keyword evidence="5 7" id="KW-0472">Membrane</keyword>
<dbReference type="GO" id="GO:0005741">
    <property type="term" value="C:mitochondrial outer membrane"/>
    <property type="evidence" value="ECO:0007669"/>
    <property type="project" value="TreeGrafter"/>
</dbReference>
<accession>A0A8J5XXI3</accession>
<comment type="subcellular location">
    <subcellularLocation>
        <location evidence="1">Mitochondrion membrane</location>
        <topology evidence="1">Multi-pass membrane protein</topology>
    </subcellularLocation>
</comment>
<organism evidence="8 9">
    <name type="scientific">Diacronema lutheri</name>
    <name type="common">Unicellular marine alga</name>
    <name type="synonym">Monochrysis lutheri</name>
    <dbReference type="NCBI Taxonomy" id="2081491"/>
    <lineage>
        <taxon>Eukaryota</taxon>
        <taxon>Haptista</taxon>
        <taxon>Haptophyta</taxon>
        <taxon>Pavlovophyceae</taxon>
        <taxon>Pavlovales</taxon>
        <taxon>Pavlovaceae</taxon>
        <taxon>Diacronema</taxon>
    </lineage>
</organism>
<evidence type="ECO:0000256" key="5">
    <source>
        <dbReference type="ARBA" id="ARBA00023136"/>
    </source>
</evidence>
<dbReference type="AlphaFoldDB" id="A0A8J5XXI3"/>
<evidence type="ECO:0000256" key="2">
    <source>
        <dbReference type="ARBA" id="ARBA00022692"/>
    </source>
</evidence>
<name>A0A8J5XXI3_DIALT</name>
<dbReference type="PANTHER" id="PTHR28234:SF1">
    <property type="entry name" value="NUCLEAR CONTROL OF ATPASE PROTEIN 2"/>
    <property type="match status" value="1"/>
</dbReference>
<evidence type="ECO:0000313" key="8">
    <source>
        <dbReference type="EMBL" id="KAG8470562.1"/>
    </source>
</evidence>
<feature type="region of interest" description="Disordered" evidence="6">
    <location>
        <begin position="1"/>
        <end position="25"/>
    </location>
</feature>
<dbReference type="EMBL" id="JAGTXO010000001">
    <property type="protein sequence ID" value="KAG8470562.1"/>
    <property type="molecule type" value="Genomic_DNA"/>
</dbReference>
<comment type="caution">
    <text evidence="8">The sequence shown here is derived from an EMBL/GenBank/DDBJ whole genome shotgun (WGS) entry which is preliminary data.</text>
</comment>
<reference evidence="8" key="1">
    <citation type="submission" date="2021-05" db="EMBL/GenBank/DDBJ databases">
        <title>The genome of the haptophyte Pavlova lutheri (Diacronema luteri, Pavlovales) - a model for lipid biosynthesis in eukaryotic algae.</title>
        <authorList>
            <person name="Hulatt C.J."/>
            <person name="Posewitz M.C."/>
        </authorList>
    </citation>
    <scope>NUCLEOTIDE SEQUENCE</scope>
    <source>
        <strain evidence="8">NIVA-4/92</strain>
    </source>
</reference>
<protein>
    <recommendedName>
        <fullName evidence="10">Nuclear control of ATPase protein 2</fullName>
    </recommendedName>
</protein>
<keyword evidence="2 7" id="KW-0812">Transmembrane</keyword>
<evidence type="ECO:0000256" key="7">
    <source>
        <dbReference type="SAM" id="Phobius"/>
    </source>
</evidence>
<evidence type="ECO:0000256" key="4">
    <source>
        <dbReference type="ARBA" id="ARBA00023128"/>
    </source>
</evidence>